<evidence type="ECO:0000259" key="1">
    <source>
        <dbReference type="Pfam" id="PF00561"/>
    </source>
</evidence>
<dbReference type="SUPFAM" id="SSF53474">
    <property type="entry name" value="alpha/beta-Hydrolases"/>
    <property type="match status" value="1"/>
</dbReference>
<dbReference type="PANTHER" id="PTHR37946">
    <property type="entry name" value="SLL1969 PROTEIN"/>
    <property type="match status" value="1"/>
</dbReference>
<dbReference type="Gene3D" id="3.40.50.1820">
    <property type="entry name" value="alpha/beta hydrolase"/>
    <property type="match status" value="1"/>
</dbReference>
<dbReference type="EMBL" id="BAAAYX010000002">
    <property type="protein sequence ID" value="GAA3691588.1"/>
    <property type="molecule type" value="Genomic_DNA"/>
</dbReference>
<keyword evidence="2" id="KW-0378">Hydrolase</keyword>
<sequence>MLGPAIGGISRVLTRDVPRMATGMAREAGWVTAHLMAYPLGLLTEPSAKADRHTLGGLSPQQRGLVHYAVDAAATPILLVHGIVDNHTIFSSLERALRRRGFTDLSSFDYGVLTSDVRATAEDLATAIEKLVAESGYEKVHVIGHSLGGLITRYYVQRMGGHERVHTVVTLGTPHRGTALARAGSLLPLIRQLRPDSDLIAELDEPAPDCDTRFIAFHSDLDQLILPSRNARIDHPDLRARNVAVHGIGHMSLTNDGGIAFQIAAALAHLDERVGLDPHETTVAGSLVD</sequence>
<evidence type="ECO:0000313" key="2">
    <source>
        <dbReference type="EMBL" id="GAA3691588.1"/>
    </source>
</evidence>
<name>A0ABP7CN97_9ACTN</name>
<gene>
    <name evidence="2" type="ORF">GCM10022204_03580</name>
</gene>
<dbReference type="InterPro" id="IPR029058">
    <property type="entry name" value="AB_hydrolase_fold"/>
</dbReference>
<protein>
    <submittedName>
        <fullName evidence="2">Alpha/beta fold hydrolase</fullName>
    </submittedName>
</protein>
<dbReference type="Proteomes" id="UP001500051">
    <property type="component" value="Unassembled WGS sequence"/>
</dbReference>
<dbReference type="GO" id="GO:0016787">
    <property type="term" value="F:hydrolase activity"/>
    <property type="evidence" value="ECO:0007669"/>
    <property type="project" value="UniProtKB-KW"/>
</dbReference>
<comment type="caution">
    <text evidence="2">The sequence shown here is derived from an EMBL/GenBank/DDBJ whole genome shotgun (WGS) entry which is preliminary data.</text>
</comment>
<dbReference type="Pfam" id="PF00561">
    <property type="entry name" value="Abhydrolase_1"/>
    <property type="match status" value="1"/>
</dbReference>
<organism evidence="2 3">
    <name type="scientific">Microlunatus aurantiacus</name>
    <dbReference type="NCBI Taxonomy" id="446786"/>
    <lineage>
        <taxon>Bacteria</taxon>
        <taxon>Bacillati</taxon>
        <taxon>Actinomycetota</taxon>
        <taxon>Actinomycetes</taxon>
        <taxon>Propionibacteriales</taxon>
        <taxon>Propionibacteriaceae</taxon>
        <taxon>Microlunatus</taxon>
    </lineage>
</organism>
<evidence type="ECO:0000313" key="3">
    <source>
        <dbReference type="Proteomes" id="UP001500051"/>
    </source>
</evidence>
<accession>A0ABP7CN97</accession>
<reference evidence="3" key="1">
    <citation type="journal article" date="2019" name="Int. J. Syst. Evol. Microbiol.">
        <title>The Global Catalogue of Microorganisms (GCM) 10K type strain sequencing project: providing services to taxonomists for standard genome sequencing and annotation.</title>
        <authorList>
            <consortium name="The Broad Institute Genomics Platform"/>
            <consortium name="The Broad Institute Genome Sequencing Center for Infectious Disease"/>
            <person name="Wu L."/>
            <person name="Ma J."/>
        </authorList>
    </citation>
    <scope>NUCLEOTIDE SEQUENCE [LARGE SCALE GENOMIC DNA]</scope>
    <source>
        <strain evidence="3">JCM 16548</strain>
    </source>
</reference>
<feature type="domain" description="AB hydrolase-1" evidence="1">
    <location>
        <begin position="76"/>
        <end position="175"/>
    </location>
</feature>
<keyword evidence="3" id="KW-1185">Reference proteome</keyword>
<proteinExistence type="predicted"/>
<dbReference type="PANTHER" id="PTHR37946:SF1">
    <property type="entry name" value="SLL1969 PROTEIN"/>
    <property type="match status" value="1"/>
</dbReference>
<dbReference type="InterPro" id="IPR000073">
    <property type="entry name" value="AB_hydrolase_1"/>
</dbReference>